<keyword evidence="1" id="KW-0808">Transferase</keyword>
<name>A0ABS3ASH1_9BACT</name>
<dbReference type="Proteomes" id="UP000722121">
    <property type="component" value="Unassembled WGS sequence"/>
</dbReference>
<keyword evidence="4" id="KW-1185">Reference proteome</keyword>
<proteinExistence type="predicted"/>
<dbReference type="EMBL" id="JAFITR010000058">
    <property type="protein sequence ID" value="MBN4067062.1"/>
    <property type="molecule type" value="Genomic_DNA"/>
</dbReference>
<dbReference type="InterPro" id="IPR041698">
    <property type="entry name" value="Methyltransf_25"/>
</dbReference>
<accession>A0ABS3ASH1</accession>
<dbReference type="GO" id="GO:0008168">
    <property type="term" value="F:methyltransferase activity"/>
    <property type="evidence" value="ECO:0007669"/>
    <property type="project" value="UniProtKB-KW"/>
</dbReference>
<feature type="domain" description="Methyltransferase" evidence="2">
    <location>
        <begin position="49"/>
        <end position="141"/>
    </location>
</feature>
<reference evidence="3 4" key="1">
    <citation type="submission" date="2021-02" db="EMBL/GenBank/DDBJ databases">
        <title>Activity-based single-cell genomes from oceanic crustal fluid captures similar information to metagenomic and metatranscriptomic surveys with orders of magnitude less sampling.</title>
        <authorList>
            <person name="D'Angelo T.S."/>
            <person name="Orcutt B.N."/>
        </authorList>
    </citation>
    <scope>NUCLEOTIDE SEQUENCE [LARGE SCALE GENOMIC DNA]</scope>
    <source>
        <strain evidence="3">AH-315-G07</strain>
    </source>
</reference>
<dbReference type="Gene3D" id="2.20.25.110">
    <property type="entry name" value="S-adenosyl-L-methionine-dependent methyltransferases"/>
    <property type="match status" value="1"/>
</dbReference>
<protein>
    <submittedName>
        <fullName evidence="3">Class I SAM-dependent methyltransferase</fullName>
    </submittedName>
</protein>
<dbReference type="SUPFAM" id="SSF53335">
    <property type="entry name" value="S-adenosyl-L-methionine-dependent methyltransferases"/>
    <property type="match status" value="1"/>
</dbReference>
<keyword evidence="3" id="KW-0489">Methyltransferase</keyword>
<comment type="caution">
    <text evidence="3">The sequence shown here is derived from an EMBL/GenBank/DDBJ whole genome shotgun (WGS) entry which is preliminary data.</text>
</comment>
<evidence type="ECO:0000313" key="4">
    <source>
        <dbReference type="Proteomes" id="UP000722121"/>
    </source>
</evidence>
<organism evidence="3 4">
    <name type="scientific">Simkania negevensis</name>
    <dbReference type="NCBI Taxonomy" id="83561"/>
    <lineage>
        <taxon>Bacteria</taxon>
        <taxon>Pseudomonadati</taxon>
        <taxon>Chlamydiota</taxon>
        <taxon>Chlamydiia</taxon>
        <taxon>Parachlamydiales</taxon>
        <taxon>Simkaniaceae</taxon>
        <taxon>Simkania</taxon>
    </lineage>
</organism>
<evidence type="ECO:0000256" key="1">
    <source>
        <dbReference type="ARBA" id="ARBA00022679"/>
    </source>
</evidence>
<dbReference type="GO" id="GO:0032259">
    <property type="term" value="P:methylation"/>
    <property type="evidence" value="ECO:0007669"/>
    <property type="project" value="UniProtKB-KW"/>
</dbReference>
<dbReference type="InterPro" id="IPR029063">
    <property type="entry name" value="SAM-dependent_MTases_sf"/>
</dbReference>
<dbReference type="CDD" id="cd02440">
    <property type="entry name" value="AdoMet_MTases"/>
    <property type="match status" value="1"/>
</dbReference>
<dbReference type="PANTHER" id="PTHR43861">
    <property type="entry name" value="TRANS-ACONITATE 2-METHYLTRANSFERASE-RELATED"/>
    <property type="match status" value="1"/>
</dbReference>
<evidence type="ECO:0000259" key="2">
    <source>
        <dbReference type="Pfam" id="PF13649"/>
    </source>
</evidence>
<dbReference type="Pfam" id="PF13649">
    <property type="entry name" value="Methyltransf_25"/>
    <property type="match status" value="1"/>
</dbReference>
<evidence type="ECO:0000313" key="3">
    <source>
        <dbReference type="EMBL" id="MBN4067062.1"/>
    </source>
</evidence>
<sequence length="263" mass="29359">MGSLQHQSAKSSHYNKDAKHYDEFNEEKSAVINRTIEGLLQKYHVETLLDLTCGTGSQVFWFAKCGYEVTGSDFNANMLKIARGRAKKEKVGVKLLQGDVRTAQVGKFDAALTIFNAVGHLTKNDFEKAMRNINGNLHKGGLYIFDIFNLTFLAKEDNITSLTIDYLVTTSNTQARTIQYSTIDDNGTLASYTTSYKQKGRGTAKNSKSGQTLQVYTIKQLQEMLQQNGFKVVKRCNVDGSKFVENKSDRILIVAKKVGEANE</sequence>
<dbReference type="Gene3D" id="3.40.50.150">
    <property type="entry name" value="Vaccinia Virus protein VP39"/>
    <property type="match status" value="1"/>
</dbReference>
<gene>
    <name evidence="3" type="ORF">JYU14_03160</name>
</gene>